<feature type="transmembrane region" description="Helical" evidence="6">
    <location>
        <begin position="380"/>
        <end position="404"/>
    </location>
</feature>
<feature type="domain" description="MacB-like periplasmic core" evidence="8">
    <location>
        <begin position="20"/>
        <end position="244"/>
    </location>
</feature>
<dbReference type="PANTHER" id="PTHR30572:SF18">
    <property type="entry name" value="ABC-TYPE MACROLIDE FAMILY EXPORT SYSTEM PERMEASE COMPONENT 2"/>
    <property type="match status" value="1"/>
</dbReference>
<feature type="transmembrane region" description="Helical" evidence="6">
    <location>
        <begin position="715"/>
        <end position="743"/>
    </location>
</feature>
<evidence type="ECO:0000256" key="1">
    <source>
        <dbReference type="ARBA" id="ARBA00004651"/>
    </source>
</evidence>
<gene>
    <name evidence="9" type="ordered locus">Dfer_1804</name>
</gene>
<evidence type="ECO:0000256" key="2">
    <source>
        <dbReference type="ARBA" id="ARBA00022475"/>
    </source>
</evidence>
<evidence type="ECO:0000313" key="9">
    <source>
        <dbReference type="EMBL" id="ACT93043.1"/>
    </source>
</evidence>
<feature type="domain" description="MacB-like periplasmic core" evidence="8">
    <location>
        <begin position="439"/>
        <end position="646"/>
    </location>
</feature>
<evidence type="ECO:0000256" key="4">
    <source>
        <dbReference type="ARBA" id="ARBA00022989"/>
    </source>
</evidence>
<dbReference type="InterPro" id="IPR025857">
    <property type="entry name" value="MacB_PCD"/>
</dbReference>
<keyword evidence="2" id="KW-1003">Cell membrane</keyword>
<evidence type="ECO:0000256" key="6">
    <source>
        <dbReference type="SAM" id="Phobius"/>
    </source>
</evidence>
<evidence type="ECO:0000313" key="10">
    <source>
        <dbReference type="Proteomes" id="UP000002011"/>
    </source>
</evidence>
<dbReference type="AlphaFoldDB" id="C6VUQ6"/>
<comment type="subcellular location">
    <subcellularLocation>
        <location evidence="1">Cell membrane</location>
        <topology evidence="1">Multi-pass membrane protein</topology>
    </subcellularLocation>
</comment>
<evidence type="ECO:0008006" key="11">
    <source>
        <dbReference type="Google" id="ProtNLM"/>
    </source>
</evidence>
<protein>
    <recommendedName>
        <fullName evidence="11">ABC transporter permease</fullName>
    </recommendedName>
</protein>
<sequence>MIKNYLKIAWRNLIGNKTYSAINIGGLAMGMTVAMLIGLWIYDELSFNKYHTHYRHIARVVQQQTLDGEINTGNNVPAPLFEALQTDFEKDFDRVVITSWLQRYTLTYKTSSFTRPGNFMSLGAAEMLSLKMVHGSASCLKDPATILLSESVARAIFEHADPVDKMIKINKDLNVKVVGVYEDIPYNSEFHELGFIAPFDLYAASTEWVRDAINDRDWESSSFQILVQLSKNSDPGMVSAKIRDLKLGKVDENGRKFKPRIILHPMSRWHLYSEWLNGQNTTGRIDYVWLFGITGIFVLLLACINFMNLSTARSQKRAREVGIRKAIGSVRMQLVSQFFSESFLVVFPAFVISLALTWLLLPTFNEIAEKEMAFPWLNPVFWACGLLFTLLTGFIAGSYPAFYLSSFQPIKALKGKWAPSGLRATLPRKVLLIIQFTVSITLIIGTVVVYKQILHAKNRPIGYKRQGLVTMLVTNEAIHTHFDAVLDDLLKTGTVTSMAESAAPLTEVFSANVGFHWKGKDPGLHSEFATIGISHDFGKTVGWDFAAGRDFSRSFATDSAGFVINKAAAQFMGLGKEDLNNAIGETVTWDGRAFKIIGVIDDMIMESPYEPVRKSIFFIHPNGGRFVTVRLNPSTHTSQAIGQLEAVFKKYNPDSPFNYQFVDQQYAAKFASEEKVSSLAAVFTCLAIFISCLGLFGLASFMAEQRTKELGIRKVLGASVASLWQLLCSDFVVLVLVSCALATPVAWFLMDRWLEKYSYHTPISWWIFALTSVGTLAIALATVTFQAIRAALLNPVKSLRSE</sequence>
<dbReference type="Pfam" id="PF12704">
    <property type="entry name" value="MacB_PCD"/>
    <property type="match status" value="2"/>
</dbReference>
<feature type="transmembrane region" description="Helical" evidence="6">
    <location>
        <begin position="21"/>
        <end position="42"/>
    </location>
</feature>
<dbReference type="GO" id="GO:0022857">
    <property type="term" value="F:transmembrane transporter activity"/>
    <property type="evidence" value="ECO:0007669"/>
    <property type="project" value="TreeGrafter"/>
</dbReference>
<evidence type="ECO:0000256" key="5">
    <source>
        <dbReference type="ARBA" id="ARBA00023136"/>
    </source>
</evidence>
<dbReference type="KEGG" id="dfe:Dfer_1804"/>
<feature type="domain" description="ABC3 transporter permease C-terminal" evidence="7">
    <location>
        <begin position="682"/>
        <end position="794"/>
    </location>
</feature>
<dbReference type="Pfam" id="PF02687">
    <property type="entry name" value="FtsX"/>
    <property type="match status" value="2"/>
</dbReference>
<evidence type="ECO:0000256" key="3">
    <source>
        <dbReference type="ARBA" id="ARBA00022692"/>
    </source>
</evidence>
<reference evidence="9 10" key="1">
    <citation type="journal article" date="2009" name="Stand. Genomic Sci.">
        <title>Complete genome sequence of Dyadobacter fermentans type strain (NS114).</title>
        <authorList>
            <person name="Lang E."/>
            <person name="Lapidus A."/>
            <person name="Chertkov O."/>
            <person name="Brettin T."/>
            <person name="Detter J.C."/>
            <person name="Han C."/>
            <person name="Copeland A."/>
            <person name="Glavina Del Rio T."/>
            <person name="Nolan M."/>
            <person name="Chen F."/>
            <person name="Lucas S."/>
            <person name="Tice H."/>
            <person name="Cheng J.F."/>
            <person name="Land M."/>
            <person name="Hauser L."/>
            <person name="Chang Y.J."/>
            <person name="Jeffries C.D."/>
            <person name="Kopitz M."/>
            <person name="Bruce D."/>
            <person name="Goodwin L."/>
            <person name="Pitluck S."/>
            <person name="Ovchinnikova G."/>
            <person name="Pati A."/>
            <person name="Ivanova N."/>
            <person name="Mavrommatis K."/>
            <person name="Chen A."/>
            <person name="Palaniappan K."/>
            <person name="Chain P."/>
            <person name="Bristow J."/>
            <person name="Eisen J.A."/>
            <person name="Markowitz V."/>
            <person name="Hugenholtz P."/>
            <person name="Goker M."/>
            <person name="Rohde M."/>
            <person name="Kyrpides N.C."/>
            <person name="Klenk H.P."/>
        </authorList>
    </citation>
    <scope>NUCLEOTIDE SEQUENCE [LARGE SCALE GENOMIC DNA]</scope>
    <source>
        <strain evidence="10">ATCC 700827 / DSM 18053 / CIP 107007 / KCTC 52180 / NS114</strain>
    </source>
</reference>
<keyword evidence="5 6" id="KW-0472">Membrane</keyword>
<dbReference type="Proteomes" id="UP000002011">
    <property type="component" value="Chromosome"/>
</dbReference>
<organism evidence="9 10">
    <name type="scientific">Dyadobacter fermentans (strain ATCC 700827 / DSM 18053 / CIP 107007 / KCTC 52180 / NS114)</name>
    <dbReference type="NCBI Taxonomy" id="471854"/>
    <lineage>
        <taxon>Bacteria</taxon>
        <taxon>Pseudomonadati</taxon>
        <taxon>Bacteroidota</taxon>
        <taxon>Cytophagia</taxon>
        <taxon>Cytophagales</taxon>
        <taxon>Spirosomataceae</taxon>
        <taxon>Dyadobacter</taxon>
    </lineage>
</organism>
<feature type="transmembrane region" description="Helical" evidence="6">
    <location>
        <begin position="763"/>
        <end position="788"/>
    </location>
</feature>
<feature type="transmembrane region" description="Helical" evidence="6">
    <location>
        <begin position="679"/>
        <end position="703"/>
    </location>
</feature>
<evidence type="ECO:0000259" key="7">
    <source>
        <dbReference type="Pfam" id="PF02687"/>
    </source>
</evidence>
<accession>C6VUQ6</accession>
<dbReference type="STRING" id="471854.Dfer_1804"/>
<dbReference type="OrthoDB" id="5933722at2"/>
<feature type="transmembrane region" description="Helical" evidence="6">
    <location>
        <begin position="338"/>
        <end position="360"/>
    </location>
</feature>
<dbReference type="EMBL" id="CP001619">
    <property type="protein sequence ID" value="ACT93043.1"/>
    <property type="molecule type" value="Genomic_DNA"/>
</dbReference>
<feature type="domain" description="ABC3 transporter permease C-terminal" evidence="7">
    <location>
        <begin position="294"/>
        <end position="409"/>
    </location>
</feature>
<feature type="transmembrane region" description="Helical" evidence="6">
    <location>
        <begin position="287"/>
        <end position="309"/>
    </location>
</feature>
<keyword evidence="10" id="KW-1185">Reference proteome</keyword>
<dbReference type="InterPro" id="IPR003838">
    <property type="entry name" value="ABC3_permease_C"/>
</dbReference>
<keyword evidence="3 6" id="KW-0812">Transmembrane</keyword>
<proteinExistence type="predicted"/>
<evidence type="ECO:0000259" key="8">
    <source>
        <dbReference type="Pfam" id="PF12704"/>
    </source>
</evidence>
<dbReference type="eggNOG" id="COG0577">
    <property type="taxonomic scope" value="Bacteria"/>
</dbReference>
<feature type="transmembrane region" description="Helical" evidence="6">
    <location>
        <begin position="430"/>
        <end position="450"/>
    </location>
</feature>
<dbReference type="PANTHER" id="PTHR30572">
    <property type="entry name" value="MEMBRANE COMPONENT OF TRANSPORTER-RELATED"/>
    <property type="match status" value="1"/>
</dbReference>
<dbReference type="InterPro" id="IPR050250">
    <property type="entry name" value="Macrolide_Exporter_MacB"/>
</dbReference>
<keyword evidence="4 6" id="KW-1133">Transmembrane helix</keyword>
<dbReference type="GO" id="GO:0005886">
    <property type="term" value="C:plasma membrane"/>
    <property type="evidence" value="ECO:0007669"/>
    <property type="project" value="UniProtKB-SubCell"/>
</dbReference>
<name>C6VUQ6_DYAFD</name>
<dbReference type="HOGENOM" id="CLU_008713_1_0_10"/>
<dbReference type="RefSeq" id="WP_015811297.1">
    <property type="nucleotide sequence ID" value="NC_013037.1"/>
</dbReference>